<dbReference type="Pfam" id="PF00392">
    <property type="entry name" value="GntR"/>
    <property type="match status" value="1"/>
</dbReference>
<reference evidence="5 6" key="1">
    <citation type="submission" date="2020-02" db="EMBL/GenBank/DDBJ databases">
        <authorList>
            <person name="Dziuba M."/>
            <person name="Kuznetsov B."/>
            <person name="Mardanov A."/>
            <person name="Ravin N."/>
            <person name="Grouzdev D."/>
        </authorList>
    </citation>
    <scope>NUCLEOTIDE SEQUENCE [LARGE SCALE GENOMIC DNA]</scope>
    <source>
        <strain evidence="5 6">SpK</strain>
    </source>
</reference>
<dbReference type="SUPFAM" id="SSF48008">
    <property type="entry name" value="GntR ligand-binding domain-like"/>
    <property type="match status" value="1"/>
</dbReference>
<keyword evidence="3" id="KW-0804">Transcription</keyword>
<dbReference type="PANTHER" id="PTHR43537">
    <property type="entry name" value="TRANSCRIPTIONAL REGULATOR, GNTR FAMILY"/>
    <property type="match status" value="1"/>
</dbReference>
<name>A0A7C9UYZ0_9PROT</name>
<dbReference type="PROSITE" id="PS50949">
    <property type="entry name" value="HTH_GNTR"/>
    <property type="match status" value="1"/>
</dbReference>
<feature type="domain" description="HTH gntR-type" evidence="4">
    <location>
        <begin position="13"/>
        <end position="80"/>
    </location>
</feature>
<dbReference type="InterPro" id="IPR000524">
    <property type="entry name" value="Tscrpt_reg_HTH_GntR"/>
</dbReference>
<sequence>MLHQTPRFDTASMTRAERVRLQLATEIVAGDFRPGTRLDEVAQSSRMGVSRTPLREAVRQLATLGLVENRPHRGVVVGDGVGQALFETLAEMEVVCVGLANARMGDQERGEVARLAASGGDWLAALHRGCGNPVLVGLVETLWQPIRGGQAPRGMAVTEVERSLGVRVAAAVAAGDLEQAECGIREFVRAAAAAFYMRSPEMTVKVG</sequence>
<evidence type="ECO:0000256" key="3">
    <source>
        <dbReference type="ARBA" id="ARBA00023163"/>
    </source>
</evidence>
<dbReference type="Proteomes" id="UP000480684">
    <property type="component" value="Unassembled WGS sequence"/>
</dbReference>
<evidence type="ECO:0000256" key="2">
    <source>
        <dbReference type="ARBA" id="ARBA00023125"/>
    </source>
</evidence>
<dbReference type="AlphaFoldDB" id="A0A7C9UYZ0"/>
<keyword evidence="2" id="KW-0238">DNA-binding</keyword>
<dbReference type="SMART" id="SM00345">
    <property type="entry name" value="HTH_GNTR"/>
    <property type="match status" value="1"/>
</dbReference>
<dbReference type="Gene3D" id="1.20.120.530">
    <property type="entry name" value="GntR ligand-binding domain-like"/>
    <property type="match status" value="1"/>
</dbReference>
<evidence type="ECO:0000313" key="5">
    <source>
        <dbReference type="EMBL" id="NFV80191.1"/>
    </source>
</evidence>
<dbReference type="InterPro" id="IPR036390">
    <property type="entry name" value="WH_DNA-bd_sf"/>
</dbReference>
<evidence type="ECO:0000259" key="4">
    <source>
        <dbReference type="PROSITE" id="PS50949"/>
    </source>
</evidence>
<dbReference type="GO" id="GO:0003677">
    <property type="term" value="F:DNA binding"/>
    <property type="evidence" value="ECO:0007669"/>
    <property type="project" value="UniProtKB-KW"/>
</dbReference>
<protein>
    <submittedName>
        <fullName evidence="5">GntR family transcriptional regulator</fullName>
    </submittedName>
</protein>
<organism evidence="5 6">
    <name type="scientific">Magnetospirillum aberrantis SpK</name>
    <dbReference type="NCBI Taxonomy" id="908842"/>
    <lineage>
        <taxon>Bacteria</taxon>
        <taxon>Pseudomonadati</taxon>
        <taxon>Pseudomonadota</taxon>
        <taxon>Alphaproteobacteria</taxon>
        <taxon>Rhodospirillales</taxon>
        <taxon>Rhodospirillaceae</taxon>
        <taxon>Magnetospirillum</taxon>
    </lineage>
</organism>
<dbReference type="Gene3D" id="1.10.10.10">
    <property type="entry name" value="Winged helix-like DNA-binding domain superfamily/Winged helix DNA-binding domain"/>
    <property type="match status" value="1"/>
</dbReference>
<dbReference type="PANTHER" id="PTHR43537:SF49">
    <property type="entry name" value="TRANSCRIPTIONAL REGULATORY PROTEIN"/>
    <property type="match status" value="1"/>
</dbReference>
<dbReference type="GO" id="GO:0003700">
    <property type="term" value="F:DNA-binding transcription factor activity"/>
    <property type="evidence" value="ECO:0007669"/>
    <property type="project" value="InterPro"/>
</dbReference>
<keyword evidence="1" id="KW-0805">Transcription regulation</keyword>
<dbReference type="SUPFAM" id="SSF46785">
    <property type="entry name" value="Winged helix' DNA-binding domain"/>
    <property type="match status" value="1"/>
</dbReference>
<dbReference type="EMBL" id="JAAIYP010000035">
    <property type="protein sequence ID" value="NFV80191.1"/>
    <property type="molecule type" value="Genomic_DNA"/>
</dbReference>
<comment type="caution">
    <text evidence="5">The sequence shown here is derived from an EMBL/GenBank/DDBJ whole genome shotgun (WGS) entry which is preliminary data.</text>
</comment>
<keyword evidence="6" id="KW-1185">Reference proteome</keyword>
<dbReference type="InterPro" id="IPR008920">
    <property type="entry name" value="TF_FadR/GntR_C"/>
</dbReference>
<gene>
    <name evidence="5" type="ORF">G4223_08715</name>
</gene>
<evidence type="ECO:0000256" key="1">
    <source>
        <dbReference type="ARBA" id="ARBA00023015"/>
    </source>
</evidence>
<dbReference type="InterPro" id="IPR036388">
    <property type="entry name" value="WH-like_DNA-bd_sf"/>
</dbReference>
<evidence type="ECO:0000313" key="6">
    <source>
        <dbReference type="Proteomes" id="UP000480684"/>
    </source>
</evidence>
<proteinExistence type="predicted"/>
<dbReference type="CDD" id="cd07377">
    <property type="entry name" value="WHTH_GntR"/>
    <property type="match status" value="1"/>
</dbReference>
<accession>A0A7C9UYZ0</accession>
<dbReference type="RefSeq" id="WP_163677912.1">
    <property type="nucleotide sequence ID" value="NZ_JAAIYP010000035.1"/>
</dbReference>